<reference evidence="1 2" key="1">
    <citation type="journal article" date="2007" name="Nature">
        <title>Evolution of genes and genomes on the Drosophila phylogeny.</title>
        <authorList>
            <consortium name="Drosophila 12 Genomes Consortium"/>
            <person name="Clark A.G."/>
            <person name="Eisen M.B."/>
            <person name="Smith D.R."/>
            <person name="Bergman C.M."/>
            <person name="Oliver B."/>
            <person name="Markow T.A."/>
            <person name="Kaufman T.C."/>
            <person name="Kellis M."/>
            <person name="Gelbart W."/>
            <person name="Iyer V.N."/>
            <person name="Pollard D.A."/>
            <person name="Sackton T.B."/>
            <person name="Larracuente A.M."/>
            <person name="Singh N.D."/>
            <person name="Abad J.P."/>
            <person name="Abt D.N."/>
            <person name="Adryan B."/>
            <person name="Aguade M."/>
            <person name="Akashi H."/>
            <person name="Anderson W.W."/>
            <person name="Aquadro C.F."/>
            <person name="Ardell D.H."/>
            <person name="Arguello R."/>
            <person name="Artieri C.G."/>
            <person name="Barbash D.A."/>
            <person name="Barker D."/>
            <person name="Barsanti P."/>
            <person name="Batterham P."/>
            <person name="Batzoglou S."/>
            <person name="Begun D."/>
            <person name="Bhutkar A."/>
            <person name="Blanco E."/>
            <person name="Bosak S.A."/>
            <person name="Bradley R.K."/>
            <person name="Brand A.D."/>
            <person name="Brent M.R."/>
            <person name="Brooks A.N."/>
            <person name="Brown R.H."/>
            <person name="Butlin R.K."/>
            <person name="Caggese C."/>
            <person name="Calvi B.R."/>
            <person name="Bernardo de Carvalho A."/>
            <person name="Caspi A."/>
            <person name="Castrezana S."/>
            <person name="Celniker S.E."/>
            <person name="Chang J.L."/>
            <person name="Chapple C."/>
            <person name="Chatterji S."/>
            <person name="Chinwalla A."/>
            <person name="Civetta A."/>
            <person name="Clifton S.W."/>
            <person name="Comeron J.M."/>
            <person name="Costello J.C."/>
            <person name="Coyne J.A."/>
            <person name="Daub J."/>
            <person name="David R.G."/>
            <person name="Delcher A.L."/>
            <person name="Delehaunty K."/>
            <person name="Do C.B."/>
            <person name="Ebling H."/>
            <person name="Edwards K."/>
            <person name="Eickbush T."/>
            <person name="Evans J.D."/>
            <person name="Filipski A."/>
            <person name="Findeiss S."/>
            <person name="Freyhult E."/>
            <person name="Fulton L."/>
            <person name="Fulton R."/>
            <person name="Garcia A.C."/>
            <person name="Gardiner A."/>
            <person name="Garfield D.A."/>
            <person name="Garvin B.E."/>
            <person name="Gibson G."/>
            <person name="Gilbert D."/>
            <person name="Gnerre S."/>
            <person name="Godfrey J."/>
            <person name="Good R."/>
            <person name="Gotea V."/>
            <person name="Gravely B."/>
            <person name="Greenberg A.J."/>
            <person name="Griffiths-Jones S."/>
            <person name="Gross S."/>
            <person name="Guigo R."/>
            <person name="Gustafson E.A."/>
            <person name="Haerty W."/>
            <person name="Hahn M.W."/>
            <person name="Halligan D.L."/>
            <person name="Halpern A.L."/>
            <person name="Halter G.M."/>
            <person name="Han M.V."/>
            <person name="Heger A."/>
            <person name="Hillier L."/>
            <person name="Hinrichs A.S."/>
            <person name="Holmes I."/>
            <person name="Hoskins R.A."/>
            <person name="Hubisz M.J."/>
            <person name="Hultmark D."/>
            <person name="Huntley M.A."/>
            <person name="Jaffe D.B."/>
            <person name="Jagadeeshan S."/>
            <person name="Jeck W.R."/>
            <person name="Johnson J."/>
            <person name="Jones C.D."/>
            <person name="Jordan W.C."/>
            <person name="Karpen G.H."/>
            <person name="Kataoka E."/>
            <person name="Keightley P.D."/>
            <person name="Kheradpour P."/>
            <person name="Kirkness E.F."/>
            <person name="Koerich L.B."/>
            <person name="Kristiansen K."/>
            <person name="Kudrna D."/>
            <person name="Kulathinal R.J."/>
            <person name="Kumar S."/>
            <person name="Kwok R."/>
            <person name="Lander E."/>
            <person name="Langley C.H."/>
            <person name="Lapoint R."/>
            <person name="Lazzaro B.P."/>
            <person name="Lee S.J."/>
            <person name="Levesque L."/>
            <person name="Li R."/>
            <person name="Lin C.F."/>
            <person name="Lin M.F."/>
            <person name="Lindblad-Toh K."/>
            <person name="Llopart A."/>
            <person name="Long M."/>
            <person name="Low L."/>
            <person name="Lozovsky E."/>
            <person name="Lu J."/>
            <person name="Luo M."/>
            <person name="Machado C.A."/>
            <person name="Makalowski W."/>
            <person name="Marzo M."/>
            <person name="Matsuda M."/>
            <person name="Matzkin L."/>
            <person name="McAllister B."/>
            <person name="McBride C.S."/>
            <person name="McKernan B."/>
            <person name="McKernan K."/>
            <person name="Mendez-Lago M."/>
            <person name="Minx P."/>
            <person name="Mollenhauer M.U."/>
            <person name="Montooth K."/>
            <person name="Mount S.M."/>
            <person name="Mu X."/>
            <person name="Myers E."/>
            <person name="Negre B."/>
            <person name="Newfeld S."/>
            <person name="Nielsen R."/>
            <person name="Noor M.A."/>
            <person name="O'Grady P."/>
            <person name="Pachter L."/>
            <person name="Papaceit M."/>
            <person name="Parisi M.J."/>
            <person name="Parisi M."/>
            <person name="Parts L."/>
            <person name="Pedersen J.S."/>
            <person name="Pesole G."/>
            <person name="Phillippy A.M."/>
            <person name="Ponting C.P."/>
            <person name="Pop M."/>
            <person name="Porcelli D."/>
            <person name="Powell J.R."/>
            <person name="Prohaska S."/>
            <person name="Pruitt K."/>
            <person name="Puig M."/>
            <person name="Quesneville H."/>
            <person name="Ram K.R."/>
            <person name="Rand D."/>
            <person name="Rasmussen M.D."/>
            <person name="Reed L.K."/>
            <person name="Reenan R."/>
            <person name="Reily A."/>
            <person name="Remington K.A."/>
            <person name="Rieger T.T."/>
            <person name="Ritchie M.G."/>
            <person name="Robin C."/>
            <person name="Rogers Y.H."/>
            <person name="Rohde C."/>
            <person name="Rozas J."/>
            <person name="Rubenfield M.J."/>
            <person name="Ruiz A."/>
            <person name="Russo S."/>
            <person name="Salzberg S.L."/>
            <person name="Sanchez-Gracia A."/>
            <person name="Saranga D.J."/>
            <person name="Sato H."/>
            <person name="Schaeffer S.W."/>
            <person name="Schatz M.C."/>
            <person name="Schlenke T."/>
            <person name="Schwartz R."/>
            <person name="Segarra C."/>
            <person name="Singh R.S."/>
            <person name="Sirot L."/>
            <person name="Sirota M."/>
            <person name="Sisneros N.B."/>
            <person name="Smith C.D."/>
            <person name="Smith T.F."/>
            <person name="Spieth J."/>
            <person name="Stage D.E."/>
            <person name="Stark A."/>
            <person name="Stephan W."/>
            <person name="Strausberg R.L."/>
            <person name="Strempel S."/>
            <person name="Sturgill D."/>
            <person name="Sutton G."/>
            <person name="Sutton G.G."/>
            <person name="Tao W."/>
            <person name="Teichmann S."/>
            <person name="Tobari Y.N."/>
            <person name="Tomimura Y."/>
            <person name="Tsolas J.M."/>
            <person name="Valente V.L."/>
            <person name="Venter E."/>
            <person name="Venter J.C."/>
            <person name="Vicario S."/>
            <person name="Vieira F.G."/>
            <person name="Vilella A.J."/>
            <person name="Villasante A."/>
            <person name="Walenz B."/>
            <person name="Wang J."/>
            <person name="Wasserman M."/>
            <person name="Watts T."/>
            <person name="Wilson D."/>
            <person name="Wilson R.K."/>
            <person name="Wing R.A."/>
            <person name="Wolfner M.F."/>
            <person name="Wong A."/>
            <person name="Wong G.K."/>
            <person name="Wu C.I."/>
            <person name="Wu G."/>
            <person name="Yamamoto D."/>
            <person name="Yang H.P."/>
            <person name="Yang S.P."/>
            <person name="Yorke J.A."/>
            <person name="Yoshida K."/>
            <person name="Zdobnov E."/>
            <person name="Zhang P."/>
            <person name="Zhang Y."/>
            <person name="Zimin A.V."/>
            <person name="Baldwin J."/>
            <person name="Abdouelleil A."/>
            <person name="Abdulkadir J."/>
            <person name="Abebe A."/>
            <person name="Abera B."/>
            <person name="Abreu J."/>
            <person name="Acer S.C."/>
            <person name="Aftuck L."/>
            <person name="Alexander A."/>
            <person name="An P."/>
            <person name="Anderson E."/>
            <person name="Anderson S."/>
            <person name="Arachi H."/>
            <person name="Azer M."/>
            <person name="Bachantsang P."/>
            <person name="Barry A."/>
            <person name="Bayul T."/>
            <person name="Berlin A."/>
            <person name="Bessette D."/>
            <person name="Bloom T."/>
            <person name="Blye J."/>
            <person name="Boguslavskiy L."/>
            <person name="Bonnet C."/>
            <person name="Boukhgalter B."/>
            <person name="Bourzgui I."/>
            <person name="Brown A."/>
            <person name="Cahill P."/>
            <person name="Channer S."/>
            <person name="Cheshatsang Y."/>
            <person name="Chuda L."/>
            <person name="Citroen M."/>
            <person name="Collymore A."/>
            <person name="Cooke P."/>
            <person name="Costello M."/>
            <person name="D'Aco K."/>
            <person name="Daza R."/>
            <person name="De Haan G."/>
            <person name="DeGray S."/>
            <person name="DeMaso C."/>
            <person name="Dhargay N."/>
            <person name="Dooley K."/>
            <person name="Dooley E."/>
            <person name="Doricent M."/>
            <person name="Dorje P."/>
            <person name="Dorjee K."/>
            <person name="Dupes A."/>
            <person name="Elong R."/>
            <person name="Falk J."/>
            <person name="Farina A."/>
            <person name="Faro S."/>
            <person name="Ferguson D."/>
            <person name="Fisher S."/>
            <person name="Foley C.D."/>
            <person name="Franke A."/>
            <person name="Friedrich D."/>
            <person name="Gadbois L."/>
            <person name="Gearin G."/>
            <person name="Gearin C.R."/>
            <person name="Giannoukos G."/>
            <person name="Goode T."/>
            <person name="Graham J."/>
            <person name="Grandbois E."/>
            <person name="Grewal S."/>
            <person name="Gyaltsen K."/>
            <person name="Hafez N."/>
            <person name="Hagos B."/>
            <person name="Hall J."/>
            <person name="Henson C."/>
            <person name="Hollinger A."/>
            <person name="Honan T."/>
            <person name="Huard M.D."/>
            <person name="Hughes L."/>
            <person name="Hurhula B."/>
            <person name="Husby M.E."/>
            <person name="Kamat A."/>
            <person name="Kanga B."/>
            <person name="Kashin S."/>
            <person name="Khazanovich D."/>
            <person name="Kisner P."/>
            <person name="Lance K."/>
            <person name="Lara M."/>
            <person name="Lee W."/>
            <person name="Lennon N."/>
            <person name="Letendre F."/>
            <person name="LeVine R."/>
            <person name="Lipovsky A."/>
            <person name="Liu X."/>
            <person name="Liu J."/>
            <person name="Liu S."/>
            <person name="Lokyitsang T."/>
            <person name="Lokyitsang Y."/>
            <person name="Lubonja R."/>
            <person name="Lui A."/>
            <person name="MacDonald P."/>
            <person name="Magnisalis V."/>
            <person name="Maru K."/>
            <person name="Matthews C."/>
            <person name="McCusker W."/>
            <person name="McDonough S."/>
            <person name="Mehta T."/>
            <person name="Meldrim J."/>
            <person name="Meneus L."/>
            <person name="Mihai O."/>
            <person name="Mihalev A."/>
            <person name="Mihova T."/>
            <person name="Mittelman R."/>
            <person name="Mlenga V."/>
            <person name="Montmayeur A."/>
            <person name="Mulrain L."/>
            <person name="Navidi A."/>
            <person name="Naylor J."/>
            <person name="Negash T."/>
            <person name="Nguyen T."/>
            <person name="Nguyen N."/>
            <person name="Nicol R."/>
            <person name="Norbu C."/>
            <person name="Norbu N."/>
            <person name="Novod N."/>
            <person name="O'Neill B."/>
            <person name="Osman S."/>
            <person name="Markiewicz E."/>
            <person name="Oyono O.L."/>
            <person name="Patti C."/>
            <person name="Phunkhang P."/>
            <person name="Pierre F."/>
            <person name="Priest M."/>
            <person name="Raghuraman S."/>
            <person name="Rege F."/>
            <person name="Reyes R."/>
            <person name="Rise C."/>
            <person name="Rogov P."/>
            <person name="Ross K."/>
            <person name="Ryan E."/>
            <person name="Settipalli S."/>
            <person name="Shea T."/>
            <person name="Sherpa N."/>
            <person name="Shi L."/>
            <person name="Shih D."/>
            <person name="Sparrow T."/>
            <person name="Spaulding J."/>
            <person name="Stalker J."/>
            <person name="Stange-Thomann N."/>
            <person name="Stavropoulos S."/>
            <person name="Stone C."/>
            <person name="Strader C."/>
            <person name="Tesfaye S."/>
            <person name="Thomson T."/>
            <person name="Thoulutsang Y."/>
            <person name="Thoulutsang D."/>
            <person name="Topham K."/>
            <person name="Topping I."/>
            <person name="Tsamla T."/>
            <person name="Vassiliev H."/>
            <person name="Vo A."/>
            <person name="Wangchuk T."/>
            <person name="Wangdi T."/>
            <person name="Weiand M."/>
            <person name="Wilkinson J."/>
            <person name="Wilson A."/>
            <person name="Yadav S."/>
            <person name="Young G."/>
            <person name="Yu Q."/>
            <person name="Zembek L."/>
            <person name="Zhong D."/>
            <person name="Zimmer A."/>
            <person name="Zwirko Z."/>
            <person name="Jaffe D.B."/>
            <person name="Alvarez P."/>
            <person name="Brockman W."/>
            <person name="Butler J."/>
            <person name="Chin C."/>
            <person name="Gnerre S."/>
            <person name="Grabherr M."/>
            <person name="Kleber M."/>
            <person name="Mauceli E."/>
            <person name="MacCallum I."/>
        </authorList>
    </citation>
    <scope>NUCLEOTIDE SEQUENCE [LARGE SCALE GENOMIC DNA]</scope>
    <source>
        <strain evidence="1 2">TSC#14021-0224.01</strain>
    </source>
</reference>
<evidence type="ECO:0000313" key="2">
    <source>
        <dbReference type="Proteomes" id="UP000008711"/>
    </source>
</evidence>
<gene>
    <name evidence="1" type="primary">Dere\GG16512</name>
    <name evidence="1" type="ORF">Dere_GG16512</name>
</gene>
<accession>B3P409</accession>
<dbReference type="EMBL" id="CH954181">
    <property type="protein sequence ID" value="EDV49183.1"/>
    <property type="molecule type" value="Genomic_DNA"/>
</dbReference>
<keyword evidence="2" id="KW-1185">Reference proteome</keyword>
<dbReference type="AlphaFoldDB" id="B3P409"/>
<name>B3P409_DROER</name>
<dbReference type="HOGENOM" id="CLU_3392721_0_0_1"/>
<sequence length="32" mass="3762">MLFVWPLFAPSPCCCCCCWLYTICIKLKTNLF</sequence>
<protein>
    <submittedName>
        <fullName evidence="1">GG16512</fullName>
    </submittedName>
</protein>
<dbReference type="Proteomes" id="UP000008711">
    <property type="component" value="Unassembled WGS sequence"/>
</dbReference>
<evidence type="ECO:0000313" key="1">
    <source>
        <dbReference type="EMBL" id="EDV49183.1"/>
    </source>
</evidence>
<reference evidence="1 2" key="2">
    <citation type="journal article" date="2008" name="Bioinformatics">
        <title>Assembly reconciliation.</title>
        <authorList>
            <person name="Zimin A.V."/>
            <person name="Smith D.R."/>
            <person name="Sutton G."/>
            <person name="Yorke J.A."/>
        </authorList>
    </citation>
    <scope>NUCLEOTIDE SEQUENCE [LARGE SCALE GENOMIC DNA]</scope>
    <source>
        <strain evidence="1 2">TSC#14021-0224.01</strain>
    </source>
</reference>
<organism evidence="1 2">
    <name type="scientific">Drosophila erecta</name>
    <name type="common">Fruit fly</name>
    <dbReference type="NCBI Taxonomy" id="7220"/>
    <lineage>
        <taxon>Eukaryota</taxon>
        <taxon>Metazoa</taxon>
        <taxon>Ecdysozoa</taxon>
        <taxon>Arthropoda</taxon>
        <taxon>Hexapoda</taxon>
        <taxon>Insecta</taxon>
        <taxon>Pterygota</taxon>
        <taxon>Neoptera</taxon>
        <taxon>Endopterygota</taxon>
        <taxon>Diptera</taxon>
        <taxon>Brachycera</taxon>
        <taxon>Muscomorpha</taxon>
        <taxon>Ephydroidea</taxon>
        <taxon>Drosophilidae</taxon>
        <taxon>Drosophila</taxon>
        <taxon>Sophophora</taxon>
    </lineage>
</organism>
<proteinExistence type="predicted"/>